<keyword evidence="3" id="KW-1185">Reference proteome</keyword>
<dbReference type="GO" id="GO:0047372">
    <property type="term" value="F:monoacylglycerol lipase activity"/>
    <property type="evidence" value="ECO:0007669"/>
    <property type="project" value="TreeGrafter"/>
</dbReference>
<evidence type="ECO:0000259" key="1">
    <source>
        <dbReference type="Pfam" id="PF00561"/>
    </source>
</evidence>
<dbReference type="Pfam" id="PF00561">
    <property type="entry name" value="Abhydrolase_1"/>
    <property type="match status" value="1"/>
</dbReference>
<dbReference type="GO" id="GO:0016020">
    <property type="term" value="C:membrane"/>
    <property type="evidence" value="ECO:0007669"/>
    <property type="project" value="TreeGrafter"/>
</dbReference>
<sequence>MDQLQPKHLDTSRGFRYTYYFSQPKADDAKPAILLCHGWPDSAHLWKEIVDHILKSKQRLIIPDLLVCGGSSRPTDPIDFEIGAMVADVMQVIQAEKIEQNIIPMGHDWSGSYFVTRFYLFNSARMAGLVTFNVALQPARSEPFGLAIANSMTEKAFGCPLYAYWELFADPKGPGEIMTKNPQSVCHAMHGASNDWRKTIFCLPGAIRE</sequence>
<dbReference type="InterPro" id="IPR029058">
    <property type="entry name" value="AB_hydrolase_fold"/>
</dbReference>
<gene>
    <name evidence="2" type="ORF">LECACI_7A005624</name>
</gene>
<feature type="domain" description="AB hydrolase-1" evidence="1">
    <location>
        <begin position="31"/>
        <end position="134"/>
    </location>
</feature>
<dbReference type="Proteomes" id="UP001296104">
    <property type="component" value="Unassembled WGS sequence"/>
</dbReference>
<evidence type="ECO:0000313" key="2">
    <source>
        <dbReference type="EMBL" id="CAK4030466.1"/>
    </source>
</evidence>
<dbReference type="InterPro" id="IPR050266">
    <property type="entry name" value="AB_hydrolase_sf"/>
</dbReference>
<name>A0AAI8Z0Y8_9PEZI</name>
<reference evidence="2" key="1">
    <citation type="submission" date="2023-11" db="EMBL/GenBank/DDBJ databases">
        <authorList>
            <person name="Alioto T."/>
            <person name="Alioto T."/>
            <person name="Gomez Garrido J."/>
        </authorList>
    </citation>
    <scope>NUCLEOTIDE SEQUENCE</scope>
</reference>
<comment type="caution">
    <text evidence="2">The sequence shown here is derived from an EMBL/GenBank/DDBJ whole genome shotgun (WGS) entry which is preliminary data.</text>
</comment>
<dbReference type="GO" id="GO:0046464">
    <property type="term" value="P:acylglycerol catabolic process"/>
    <property type="evidence" value="ECO:0007669"/>
    <property type="project" value="TreeGrafter"/>
</dbReference>
<dbReference type="PANTHER" id="PTHR43798:SF33">
    <property type="entry name" value="HYDROLASE, PUTATIVE (AFU_ORTHOLOGUE AFUA_2G14860)-RELATED"/>
    <property type="match status" value="1"/>
</dbReference>
<accession>A0AAI8Z0Y8</accession>
<dbReference type="InterPro" id="IPR000073">
    <property type="entry name" value="AB_hydrolase_1"/>
</dbReference>
<dbReference type="EMBL" id="CAVMBE010000037">
    <property type="protein sequence ID" value="CAK4030466.1"/>
    <property type="molecule type" value="Genomic_DNA"/>
</dbReference>
<dbReference type="Gene3D" id="3.40.50.1820">
    <property type="entry name" value="alpha/beta hydrolase"/>
    <property type="match status" value="1"/>
</dbReference>
<dbReference type="PANTHER" id="PTHR43798">
    <property type="entry name" value="MONOACYLGLYCEROL LIPASE"/>
    <property type="match status" value="1"/>
</dbReference>
<keyword evidence="2" id="KW-0378">Hydrolase</keyword>
<dbReference type="SUPFAM" id="SSF53474">
    <property type="entry name" value="alpha/beta-Hydrolases"/>
    <property type="match status" value="1"/>
</dbReference>
<dbReference type="AlphaFoldDB" id="A0AAI8Z0Y8"/>
<evidence type="ECO:0000313" key="3">
    <source>
        <dbReference type="Proteomes" id="UP001296104"/>
    </source>
</evidence>
<organism evidence="2 3">
    <name type="scientific">Lecanosticta acicola</name>
    <dbReference type="NCBI Taxonomy" id="111012"/>
    <lineage>
        <taxon>Eukaryota</taxon>
        <taxon>Fungi</taxon>
        <taxon>Dikarya</taxon>
        <taxon>Ascomycota</taxon>
        <taxon>Pezizomycotina</taxon>
        <taxon>Dothideomycetes</taxon>
        <taxon>Dothideomycetidae</taxon>
        <taxon>Mycosphaerellales</taxon>
        <taxon>Mycosphaerellaceae</taxon>
        <taxon>Lecanosticta</taxon>
    </lineage>
</organism>
<proteinExistence type="predicted"/>
<protein>
    <submittedName>
        <fullName evidence="2">Bifunctional epoxide hydrolase 2</fullName>
    </submittedName>
</protein>